<proteinExistence type="predicted"/>
<comment type="caution">
    <text evidence="2">The sequence shown here is derived from an EMBL/GenBank/DDBJ whole genome shotgun (WGS) entry which is preliminary data.</text>
</comment>
<dbReference type="EMBL" id="VFPU01000001">
    <property type="protein sequence ID" value="TQM97800.1"/>
    <property type="molecule type" value="Genomic_DNA"/>
</dbReference>
<dbReference type="RefSeq" id="WP_170233622.1">
    <property type="nucleotide sequence ID" value="NZ_VFPU01000001.1"/>
</dbReference>
<protein>
    <submittedName>
        <fullName evidence="2">NMT1/THI5 like protein</fullName>
    </submittedName>
</protein>
<dbReference type="InterPro" id="IPR015168">
    <property type="entry name" value="SsuA/THI5"/>
</dbReference>
<gene>
    <name evidence="2" type="ORF">FB476_2725</name>
</gene>
<name>A0A543KRX6_9MICO</name>
<dbReference type="AlphaFoldDB" id="A0A543KRX6"/>
<feature type="domain" description="SsuA/THI5-like" evidence="1">
    <location>
        <begin position="19"/>
        <end position="157"/>
    </location>
</feature>
<keyword evidence="3" id="KW-1185">Reference proteome</keyword>
<dbReference type="Gene3D" id="3.40.190.10">
    <property type="entry name" value="Periplasmic binding protein-like II"/>
    <property type="match status" value="1"/>
</dbReference>
<evidence type="ECO:0000313" key="3">
    <source>
        <dbReference type="Proteomes" id="UP000315133"/>
    </source>
</evidence>
<dbReference type="Pfam" id="PF09084">
    <property type="entry name" value="NMT1"/>
    <property type="match status" value="1"/>
</dbReference>
<organism evidence="2 3">
    <name type="scientific">Ornithinimicrobium humiphilum</name>
    <dbReference type="NCBI Taxonomy" id="125288"/>
    <lineage>
        <taxon>Bacteria</taxon>
        <taxon>Bacillati</taxon>
        <taxon>Actinomycetota</taxon>
        <taxon>Actinomycetes</taxon>
        <taxon>Micrococcales</taxon>
        <taxon>Ornithinimicrobiaceae</taxon>
        <taxon>Ornithinimicrobium</taxon>
    </lineage>
</organism>
<dbReference type="SUPFAM" id="SSF53850">
    <property type="entry name" value="Periplasmic binding protein-like II"/>
    <property type="match status" value="1"/>
</dbReference>
<dbReference type="Proteomes" id="UP000315133">
    <property type="component" value="Unassembled WGS sequence"/>
</dbReference>
<evidence type="ECO:0000259" key="1">
    <source>
        <dbReference type="Pfam" id="PF09084"/>
    </source>
</evidence>
<sequence length="218" mass="23237">ITFVTNGTTNTGEEGADIAAIVVAEDSPLQRPADLEGKTVSSNLLSNIGDTTIRHTVDADGGDGSTLEFVEVAVPEVMAALERGQIDAGLVVEPFLTKALNEGGRALGWNYVAVSEQMDVSGYFTLEKTIEEKPELVEKFVKAMTTSLEYANDNPDEVRRIVPTYTQIDEATAQSMVLPRFLAQFNRSSAEILGKAAAKYGTISQAPDLDGVLPAGTP</sequence>
<dbReference type="PANTHER" id="PTHR30024">
    <property type="entry name" value="ALIPHATIC SULFONATES-BINDING PROTEIN-RELATED"/>
    <property type="match status" value="1"/>
</dbReference>
<reference evidence="2 3" key="1">
    <citation type="submission" date="2019-06" db="EMBL/GenBank/DDBJ databases">
        <title>Sequencing the genomes of 1000 actinobacteria strains.</title>
        <authorList>
            <person name="Klenk H.-P."/>
        </authorList>
    </citation>
    <scope>NUCLEOTIDE SEQUENCE [LARGE SCALE GENOMIC DNA]</scope>
    <source>
        <strain evidence="2 3">DSM 12362</strain>
    </source>
</reference>
<evidence type="ECO:0000313" key="2">
    <source>
        <dbReference type="EMBL" id="TQM97800.1"/>
    </source>
</evidence>
<accession>A0A543KRX6</accession>
<feature type="non-terminal residue" evidence="2">
    <location>
        <position position="1"/>
    </location>
</feature>